<gene>
    <name evidence="2" type="ORF">METZ01_LOCUS481944</name>
</gene>
<feature type="domain" description="D-isomer specific 2-hydroxyacid dehydrogenase catalytic" evidence="1">
    <location>
        <begin position="4"/>
        <end position="71"/>
    </location>
</feature>
<protein>
    <recommendedName>
        <fullName evidence="1">D-isomer specific 2-hydroxyacid dehydrogenase catalytic domain-containing protein</fullName>
    </recommendedName>
</protein>
<name>A0A383CAK9_9ZZZZ</name>
<dbReference type="InterPro" id="IPR006139">
    <property type="entry name" value="D-isomer_2_OHA_DH_cat_dom"/>
</dbReference>
<dbReference type="GO" id="GO:0016616">
    <property type="term" value="F:oxidoreductase activity, acting on the CH-OH group of donors, NAD or NADP as acceptor"/>
    <property type="evidence" value="ECO:0007669"/>
    <property type="project" value="InterPro"/>
</dbReference>
<dbReference type="GO" id="GO:0051287">
    <property type="term" value="F:NAD binding"/>
    <property type="evidence" value="ECO:0007669"/>
    <property type="project" value="InterPro"/>
</dbReference>
<proteinExistence type="predicted"/>
<sequence length="71" mass="7906">MYKVLVSDPIADKGIAILEDAGFEVIYNPNPSNDVLQAYLRDINAWVVRSGTKILAEYLKDARNLQVIGRA</sequence>
<accession>A0A383CAK9</accession>
<dbReference type="AlphaFoldDB" id="A0A383CAK9"/>
<dbReference type="Pfam" id="PF00389">
    <property type="entry name" value="2-Hacid_dh"/>
    <property type="match status" value="1"/>
</dbReference>
<dbReference type="EMBL" id="UINC01207127">
    <property type="protein sequence ID" value="SVE29090.1"/>
    <property type="molecule type" value="Genomic_DNA"/>
</dbReference>
<dbReference type="SUPFAM" id="SSF52283">
    <property type="entry name" value="Formate/glycerate dehydrogenase catalytic domain-like"/>
    <property type="match status" value="1"/>
</dbReference>
<evidence type="ECO:0000313" key="2">
    <source>
        <dbReference type="EMBL" id="SVE29090.1"/>
    </source>
</evidence>
<reference evidence="2" key="1">
    <citation type="submission" date="2018-05" db="EMBL/GenBank/DDBJ databases">
        <authorList>
            <person name="Lanie J.A."/>
            <person name="Ng W.-L."/>
            <person name="Kazmierczak K.M."/>
            <person name="Andrzejewski T.M."/>
            <person name="Davidsen T.M."/>
            <person name="Wayne K.J."/>
            <person name="Tettelin H."/>
            <person name="Glass J.I."/>
            <person name="Rusch D."/>
            <person name="Podicherti R."/>
            <person name="Tsui H.-C.T."/>
            <person name="Winkler M.E."/>
        </authorList>
    </citation>
    <scope>NUCLEOTIDE SEQUENCE</scope>
</reference>
<feature type="non-terminal residue" evidence="2">
    <location>
        <position position="71"/>
    </location>
</feature>
<organism evidence="2">
    <name type="scientific">marine metagenome</name>
    <dbReference type="NCBI Taxonomy" id="408172"/>
    <lineage>
        <taxon>unclassified sequences</taxon>
        <taxon>metagenomes</taxon>
        <taxon>ecological metagenomes</taxon>
    </lineage>
</organism>
<dbReference type="Gene3D" id="3.40.50.720">
    <property type="entry name" value="NAD(P)-binding Rossmann-like Domain"/>
    <property type="match status" value="1"/>
</dbReference>
<evidence type="ECO:0000259" key="1">
    <source>
        <dbReference type="Pfam" id="PF00389"/>
    </source>
</evidence>